<evidence type="ECO:0000256" key="1">
    <source>
        <dbReference type="SAM" id="MobiDB-lite"/>
    </source>
</evidence>
<feature type="region of interest" description="Disordered" evidence="1">
    <location>
        <begin position="1"/>
        <end position="24"/>
    </location>
</feature>
<reference evidence="2 3" key="1">
    <citation type="submission" date="2024-01" db="EMBL/GenBank/DDBJ databases">
        <title>A draft genome for the cacao thread blight pathogen Marasmiellus scandens.</title>
        <authorList>
            <person name="Baruah I.K."/>
            <person name="Leung J."/>
            <person name="Bukari Y."/>
            <person name="Amoako-Attah I."/>
            <person name="Meinhardt L.W."/>
            <person name="Bailey B.A."/>
            <person name="Cohen S.P."/>
        </authorList>
    </citation>
    <scope>NUCLEOTIDE SEQUENCE [LARGE SCALE GENOMIC DNA]</scope>
    <source>
        <strain evidence="2 3">GH-19</strain>
    </source>
</reference>
<feature type="region of interest" description="Disordered" evidence="1">
    <location>
        <begin position="36"/>
        <end position="93"/>
    </location>
</feature>
<name>A0ABR1JB64_9AGAR</name>
<dbReference type="EMBL" id="JBANRG010000022">
    <property type="protein sequence ID" value="KAK7455871.1"/>
    <property type="molecule type" value="Genomic_DNA"/>
</dbReference>
<keyword evidence="3" id="KW-1185">Reference proteome</keyword>
<accession>A0ABR1JB64</accession>
<organism evidence="2 3">
    <name type="scientific">Marasmiellus scandens</name>
    <dbReference type="NCBI Taxonomy" id="2682957"/>
    <lineage>
        <taxon>Eukaryota</taxon>
        <taxon>Fungi</taxon>
        <taxon>Dikarya</taxon>
        <taxon>Basidiomycota</taxon>
        <taxon>Agaricomycotina</taxon>
        <taxon>Agaricomycetes</taxon>
        <taxon>Agaricomycetidae</taxon>
        <taxon>Agaricales</taxon>
        <taxon>Marasmiineae</taxon>
        <taxon>Omphalotaceae</taxon>
        <taxon>Marasmiellus</taxon>
    </lineage>
</organism>
<sequence>MSEPQNQRKLHGRPTKPIAQVPNSIPAHIARHISGPLTAQFSKGASEPPNEPSVQLVQPLDPPSNASSISTFPSAPTTSSFLHSQPRLRAPAKSTKDKFTEYFGQIEELLQNWDFESLGDFLQVLFYHHKRGNRQDPCGRSHAQMVSRFLQGGNHLKVSDFIQLLYEHPSSSPRYRSEQQQERELVLQPSPSRPPEYFKYAGPCLFTWAVHTVVRQCHRQIASLARPDAKDPDDAARLRASTNGRSKSTRLVTWNDVISFSVDGLNTRYQSQAPIVYFLMQSMCTKKDRNTGEPIVRIRRPHVPVGTYSHPEGFRY</sequence>
<gene>
    <name evidence="2" type="ORF">VKT23_010908</name>
</gene>
<proteinExistence type="predicted"/>
<dbReference type="Proteomes" id="UP001498398">
    <property type="component" value="Unassembled WGS sequence"/>
</dbReference>
<protein>
    <submittedName>
        <fullName evidence="2">Uncharacterized protein</fullName>
    </submittedName>
</protein>
<comment type="caution">
    <text evidence="2">The sequence shown here is derived from an EMBL/GenBank/DDBJ whole genome shotgun (WGS) entry which is preliminary data.</text>
</comment>
<evidence type="ECO:0000313" key="3">
    <source>
        <dbReference type="Proteomes" id="UP001498398"/>
    </source>
</evidence>
<feature type="compositionally biased region" description="Low complexity" evidence="1">
    <location>
        <begin position="66"/>
        <end position="81"/>
    </location>
</feature>
<evidence type="ECO:0000313" key="2">
    <source>
        <dbReference type="EMBL" id="KAK7455871.1"/>
    </source>
</evidence>